<dbReference type="PANTHER" id="PTHR31157:SF1">
    <property type="entry name" value="SCP DOMAIN-CONTAINING PROTEIN"/>
    <property type="match status" value="1"/>
</dbReference>
<keyword evidence="1" id="KW-0472">Membrane</keyword>
<evidence type="ECO:0000313" key="3">
    <source>
        <dbReference type="EMBL" id="OGK39116.1"/>
    </source>
</evidence>
<dbReference type="CDD" id="cd05379">
    <property type="entry name" value="CAP_bacterial"/>
    <property type="match status" value="1"/>
</dbReference>
<evidence type="ECO:0000256" key="1">
    <source>
        <dbReference type="SAM" id="Phobius"/>
    </source>
</evidence>
<sequence>MYHIKHFFIPSEKNNYRARTLHLDFLTALLGIAVLLSFFSSAQTKILGIATNITIDRLMEKTNEVRGSHNLRALKYDGTLAHAACNKAQDMYQSNYWAHYRPEDGKSPWDFMRESGYNYEIAGENLAHGFMFSDGVVDAWMDSPTHRDNLLKPEYEEVGFCVSNGVLQNEDTTLVVQMFGKPLAQAEPTTPDIAAEKTNLLAASDQASSPVTKSSFISLDKLTLNSSLIIFSLLLIVLVLDLYFAYKMGLVRITGKHFAHLVFLGIIILAILIIKNGAVL</sequence>
<dbReference type="Proteomes" id="UP000179024">
    <property type="component" value="Unassembled WGS sequence"/>
</dbReference>
<evidence type="ECO:0000259" key="2">
    <source>
        <dbReference type="Pfam" id="PF00188"/>
    </source>
</evidence>
<dbReference type="EMBL" id="MGAE01000026">
    <property type="protein sequence ID" value="OGK39116.1"/>
    <property type="molecule type" value="Genomic_DNA"/>
</dbReference>
<accession>A0A1F7I6W3</accession>
<dbReference type="AlphaFoldDB" id="A0A1F7I6W3"/>
<keyword evidence="1" id="KW-0812">Transmembrane</keyword>
<feature type="domain" description="SCP" evidence="2">
    <location>
        <begin position="60"/>
        <end position="165"/>
    </location>
</feature>
<dbReference type="Gene3D" id="3.40.33.10">
    <property type="entry name" value="CAP"/>
    <property type="match status" value="1"/>
</dbReference>
<protein>
    <recommendedName>
        <fullName evidence="2">SCP domain-containing protein</fullName>
    </recommendedName>
</protein>
<name>A0A1F7I6W3_9BACT</name>
<dbReference type="InterPro" id="IPR014044">
    <property type="entry name" value="CAP_dom"/>
</dbReference>
<comment type="caution">
    <text evidence="3">The sequence shown here is derived from an EMBL/GenBank/DDBJ whole genome shotgun (WGS) entry which is preliminary data.</text>
</comment>
<dbReference type="Pfam" id="PF00188">
    <property type="entry name" value="CAP"/>
    <property type="match status" value="1"/>
</dbReference>
<gene>
    <name evidence="3" type="ORF">A3F34_01125</name>
</gene>
<proteinExistence type="predicted"/>
<dbReference type="InterPro" id="IPR035940">
    <property type="entry name" value="CAP_sf"/>
</dbReference>
<dbReference type="PANTHER" id="PTHR31157">
    <property type="entry name" value="SCP DOMAIN-CONTAINING PROTEIN"/>
    <property type="match status" value="1"/>
</dbReference>
<dbReference type="SUPFAM" id="SSF55797">
    <property type="entry name" value="PR-1-like"/>
    <property type="match status" value="1"/>
</dbReference>
<feature type="transmembrane region" description="Helical" evidence="1">
    <location>
        <begin position="258"/>
        <end position="278"/>
    </location>
</feature>
<reference evidence="3 4" key="1">
    <citation type="journal article" date="2016" name="Nat. Commun.">
        <title>Thousands of microbial genomes shed light on interconnected biogeochemical processes in an aquifer system.</title>
        <authorList>
            <person name="Anantharaman K."/>
            <person name="Brown C.T."/>
            <person name="Hug L.A."/>
            <person name="Sharon I."/>
            <person name="Castelle C.J."/>
            <person name="Probst A.J."/>
            <person name="Thomas B.C."/>
            <person name="Singh A."/>
            <person name="Wilkins M.J."/>
            <person name="Karaoz U."/>
            <person name="Brodie E.L."/>
            <person name="Williams K.H."/>
            <person name="Hubbard S.S."/>
            <person name="Banfield J.F."/>
        </authorList>
    </citation>
    <scope>NUCLEOTIDE SEQUENCE [LARGE SCALE GENOMIC DNA]</scope>
</reference>
<organism evidence="3 4">
    <name type="scientific">Candidatus Roizmanbacteria bacterium RIFCSPHIGHO2_12_FULL_44_10</name>
    <dbReference type="NCBI Taxonomy" id="1802054"/>
    <lineage>
        <taxon>Bacteria</taxon>
        <taxon>Candidatus Roizmaniibacteriota</taxon>
    </lineage>
</organism>
<keyword evidence="1" id="KW-1133">Transmembrane helix</keyword>
<evidence type="ECO:0000313" key="4">
    <source>
        <dbReference type="Proteomes" id="UP000179024"/>
    </source>
</evidence>
<feature type="transmembrane region" description="Helical" evidence="1">
    <location>
        <begin position="228"/>
        <end position="246"/>
    </location>
</feature>
<feature type="transmembrane region" description="Helical" evidence="1">
    <location>
        <begin position="21"/>
        <end position="39"/>
    </location>
</feature>